<keyword evidence="1 3" id="KW-0732">Signal</keyword>
<keyword evidence="2" id="KW-0697">Rotamase</keyword>
<dbReference type="Pfam" id="PF00639">
    <property type="entry name" value="Rotamase"/>
    <property type="match status" value="2"/>
</dbReference>
<dbReference type="Gene3D" id="1.10.4030.10">
    <property type="entry name" value="Porin chaperone SurA, peptide-binding domain"/>
    <property type="match status" value="1"/>
</dbReference>
<dbReference type="Gene3D" id="3.10.50.40">
    <property type="match status" value="2"/>
</dbReference>
<name>A0A9D1V013_9BACT</name>
<feature type="domain" description="PpiC" evidence="4">
    <location>
        <begin position="170"/>
        <end position="271"/>
    </location>
</feature>
<feature type="domain" description="PpiC" evidence="4">
    <location>
        <begin position="274"/>
        <end position="371"/>
    </location>
</feature>
<evidence type="ECO:0000256" key="1">
    <source>
        <dbReference type="ARBA" id="ARBA00022729"/>
    </source>
</evidence>
<dbReference type="PROSITE" id="PS50198">
    <property type="entry name" value="PPIC_PPIASE_2"/>
    <property type="match status" value="2"/>
</dbReference>
<dbReference type="Proteomes" id="UP000824202">
    <property type="component" value="Unassembled WGS sequence"/>
</dbReference>
<dbReference type="GO" id="GO:0003755">
    <property type="term" value="F:peptidyl-prolyl cis-trans isomerase activity"/>
    <property type="evidence" value="ECO:0007669"/>
    <property type="project" value="UniProtKB-KW"/>
</dbReference>
<accession>A0A9D1V013</accession>
<feature type="signal peptide" evidence="3">
    <location>
        <begin position="1"/>
        <end position="19"/>
    </location>
</feature>
<protein>
    <submittedName>
        <fullName evidence="5">Peptidylprolyl isomerase</fullName>
        <ecNumber evidence="5">5.2.1.8</ecNumber>
    </submittedName>
</protein>
<dbReference type="InterPro" id="IPR046357">
    <property type="entry name" value="PPIase_dom_sf"/>
</dbReference>
<reference evidence="5" key="2">
    <citation type="submission" date="2021-04" db="EMBL/GenBank/DDBJ databases">
        <authorList>
            <person name="Gilroy R."/>
        </authorList>
    </citation>
    <scope>NUCLEOTIDE SEQUENCE</scope>
    <source>
        <strain evidence="5">23274</strain>
    </source>
</reference>
<dbReference type="EMBL" id="DXFT01000105">
    <property type="protein sequence ID" value="HIX03577.1"/>
    <property type="molecule type" value="Genomic_DNA"/>
</dbReference>
<dbReference type="EC" id="5.2.1.8" evidence="5"/>
<sequence length="447" mass="51965">MKKYLLLLVLFLQFGAISAQQNVIDKIVAIVGEEIILKSDIENAYLQEQGQGLVSSSSDYRAELLERQLVQKLLMAQAQIDSVSVTEDQVEEAVNSQIDYMISNIGSRERLETYFGKSVEEIKDDIREPLRERLITEQMQQKIVEKIRITPSEVRKYFQRIPKDSLPEMPDRYELQQIVLRPHISDAEKERIRDRLREYREQILNGEQSFNTLAVLYSEDPGSAARGGELGYISRNQLDPAFAEAAFGLKPGRISKIVESEFGFHIIQLIDRQGDRINVRHILLQPQIAEEEKEEALHRLDTIRQFIMEDKMTFEEAAMYFSSDKQTRNNGGLYPDPQTGEARIARANIPGEMAREINKLQVGEISQPFVSHNERGQEEYKIVKVKAFYPSHIANLEDDWQNFELMLTQEKQMDLLEKWVKEKQAETYIHIDPEYQNSKFRYDGWVK</sequence>
<feature type="chain" id="PRO_5038350239" evidence="3">
    <location>
        <begin position="20"/>
        <end position="447"/>
    </location>
</feature>
<dbReference type="SUPFAM" id="SSF109998">
    <property type="entry name" value="Triger factor/SurA peptide-binding domain-like"/>
    <property type="match status" value="1"/>
</dbReference>
<dbReference type="InterPro" id="IPR000297">
    <property type="entry name" value="PPIase_PpiC"/>
</dbReference>
<evidence type="ECO:0000313" key="6">
    <source>
        <dbReference type="Proteomes" id="UP000824202"/>
    </source>
</evidence>
<keyword evidence="2 5" id="KW-0413">Isomerase</keyword>
<gene>
    <name evidence="5" type="ORF">H9863_05620</name>
</gene>
<evidence type="ECO:0000256" key="2">
    <source>
        <dbReference type="PROSITE-ProRule" id="PRU00278"/>
    </source>
</evidence>
<evidence type="ECO:0000256" key="3">
    <source>
        <dbReference type="SAM" id="SignalP"/>
    </source>
</evidence>
<dbReference type="AlphaFoldDB" id="A0A9D1V013"/>
<organism evidence="5 6">
    <name type="scientific">Candidatus Odoribacter faecigallinarum</name>
    <dbReference type="NCBI Taxonomy" id="2838706"/>
    <lineage>
        <taxon>Bacteria</taxon>
        <taxon>Pseudomonadati</taxon>
        <taxon>Bacteroidota</taxon>
        <taxon>Bacteroidia</taxon>
        <taxon>Bacteroidales</taxon>
        <taxon>Odoribacteraceae</taxon>
        <taxon>Odoribacter</taxon>
    </lineage>
</organism>
<reference evidence="5" key="1">
    <citation type="journal article" date="2021" name="PeerJ">
        <title>Extensive microbial diversity within the chicken gut microbiome revealed by metagenomics and culture.</title>
        <authorList>
            <person name="Gilroy R."/>
            <person name="Ravi A."/>
            <person name="Getino M."/>
            <person name="Pursley I."/>
            <person name="Horton D.L."/>
            <person name="Alikhan N.F."/>
            <person name="Baker D."/>
            <person name="Gharbi K."/>
            <person name="Hall N."/>
            <person name="Watson M."/>
            <person name="Adriaenssens E.M."/>
            <person name="Foster-Nyarko E."/>
            <person name="Jarju S."/>
            <person name="Secka A."/>
            <person name="Antonio M."/>
            <person name="Oren A."/>
            <person name="Chaudhuri R.R."/>
            <person name="La Ragione R."/>
            <person name="Hildebrand F."/>
            <person name="Pallen M.J."/>
        </authorList>
    </citation>
    <scope>NUCLEOTIDE SEQUENCE</scope>
    <source>
        <strain evidence="5">23274</strain>
    </source>
</reference>
<evidence type="ECO:0000259" key="4">
    <source>
        <dbReference type="PROSITE" id="PS50198"/>
    </source>
</evidence>
<dbReference type="SUPFAM" id="SSF54534">
    <property type="entry name" value="FKBP-like"/>
    <property type="match status" value="2"/>
</dbReference>
<dbReference type="InterPro" id="IPR050280">
    <property type="entry name" value="OMP_Chaperone_SurA"/>
</dbReference>
<evidence type="ECO:0000313" key="5">
    <source>
        <dbReference type="EMBL" id="HIX03577.1"/>
    </source>
</evidence>
<proteinExistence type="predicted"/>
<dbReference type="InterPro" id="IPR027304">
    <property type="entry name" value="Trigger_fact/SurA_dom_sf"/>
</dbReference>
<comment type="caution">
    <text evidence="5">The sequence shown here is derived from an EMBL/GenBank/DDBJ whole genome shotgun (WGS) entry which is preliminary data.</text>
</comment>
<dbReference type="PANTHER" id="PTHR47637:SF1">
    <property type="entry name" value="CHAPERONE SURA"/>
    <property type="match status" value="1"/>
</dbReference>
<dbReference type="PANTHER" id="PTHR47637">
    <property type="entry name" value="CHAPERONE SURA"/>
    <property type="match status" value="1"/>
</dbReference>